<gene>
    <name evidence="2" type="ORF">MRATA1EN1_LOCUS21240</name>
</gene>
<evidence type="ECO:0000313" key="2">
    <source>
        <dbReference type="EMBL" id="CAI9172278.1"/>
    </source>
</evidence>
<evidence type="ECO:0000256" key="1">
    <source>
        <dbReference type="SAM" id="MobiDB-lite"/>
    </source>
</evidence>
<feature type="region of interest" description="Disordered" evidence="1">
    <location>
        <begin position="21"/>
        <end position="47"/>
    </location>
</feature>
<organism evidence="2 3">
    <name type="scientific">Rangifer tarandus platyrhynchus</name>
    <name type="common">Svalbard reindeer</name>
    <dbReference type="NCBI Taxonomy" id="3082113"/>
    <lineage>
        <taxon>Eukaryota</taxon>
        <taxon>Metazoa</taxon>
        <taxon>Chordata</taxon>
        <taxon>Craniata</taxon>
        <taxon>Vertebrata</taxon>
        <taxon>Euteleostomi</taxon>
        <taxon>Mammalia</taxon>
        <taxon>Eutheria</taxon>
        <taxon>Laurasiatheria</taxon>
        <taxon>Artiodactyla</taxon>
        <taxon>Ruminantia</taxon>
        <taxon>Pecora</taxon>
        <taxon>Cervidae</taxon>
        <taxon>Odocoileinae</taxon>
        <taxon>Rangifer</taxon>
    </lineage>
</organism>
<dbReference type="EMBL" id="OX459968">
    <property type="protein sequence ID" value="CAI9172278.1"/>
    <property type="molecule type" value="Genomic_DNA"/>
</dbReference>
<evidence type="ECO:0000313" key="3">
    <source>
        <dbReference type="Proteomes" id="UP001176941"/>
    </source>
</evidence>
<accession>A0ABN8ZI46</accession>
<proteinExistence type="predicted"/>
<reference evidence="2" key="1">
    <citation type="submission" date="2023-04" db="EMBL/GenBank/DDBJ databases">
        <authorList>
            <consortium name="ELIXIR-Norway"/>
        </authorList>
    </citation>
    <scope>NUCLEOTIDE SEQUENCE [LARGE SCALE GENOMIC DNA]</scope>
</reference>
<name>A0ABN8ZI46_RANTA</name>
<dbReference type="Proteomes" id="UP001176941">
    <property type="component" value="Chromosome 32"/>
</dbReference>
<protein>
    <submittedName>
        <fullName evidence="2">Uncharacterized protein</fullName>
    </submittedName>
</protein>
<keyword evidence="3" id="KW-1185">Reference proteome</keyword>
<sequence length="130" mass="13824">MGCEGKAVAEARRGPAAQWLGTCKRGRGQGSQGRVKGATPDSARVCCRPHPTPTLPIVGTWAGAGHTTLSGPPCPTPSPDVAPRARANQRGRRAGQVPGRHLRAENLWDALTLLFRPLPNLHCRQPSREA</sequence>
<feature type="region of interest" description="Disordered" evidence="1">
    <location>
        <begin position="62"/>
        <end position="98"/>
    </location>
</feature>